<dbReference type="PANTHER" id="PTHR32182:SF22">
    <property type="entry name" value="ATP-DEPENDENT ENDONUCLEASE, OLD FAMILY-RELATED"/>
    <property type="match status" value="1"/>
</dbReference>
<dbReference type="AlphaFoldDB" id="A0A6M8SXB2"/>
<dbReference type="EMBL" id="CP054143">
    <property type="protein sequence ID" value="QKJ68246.1"/>
    <property type="molecule type" value="Genomic_DNA"/>
</dbReference>
<dbReference type="Pfam" id="PF02463">
    <property type="entry name" value="SMC_N"/>
    <property type="match status" value="1"/>
</dbReference>
<evidence type="ECO:0000313" key="2">
    <source>
        <dbReference type="EMBL" id="QKJ68246.1"/>
    </source>
</evidence>
<dbReference type="GO" id="GO:0000731">
    <property type="term" value="P:DNA synthesis involved in DNA repair"/>
    <property type="evidence" value="ECO:0007669"/>
    <property type="project" value="TreeGrafter"/>
</dbReference>
<dbReference type="InterPro" id="IPR027417">
    <property type="entry name" value="P-loop_NTPase"/>
</dbReference>
<evidence type="ECO:0000259" key="1">
    <source>
        <dbReference type="Pfam" id="PF02463"/>
    </source>
</evidence>
<accession>A0A6M8SXB2</accession>
<feature type="domain" description="RecF/RecN/SMC N-terminal" evidence="1">
    <location>
        <begin position="89"/>
        <end position="682"/>
    </location>
</feature>
<dbReference type="Gene3D" id="3.40.50.300">
    <property type="entry name" value="P-loop containing nucleotide triphosphate hydrolases"/>
    <property type="match status" value="1"/>
</dbReference>
<dbReference type="GO" id="GO:0006302">
    <property type="term" value="P:double-strand break repair"/>
    <property type="evidence" value="ECO:0007669"/>
    <property type="project" value="TreeGrafter"/>
</dbReference>
<gene>
    <name evidence="2" type="ORF">HQN60_15490</name>
</gene>
<protein>
    <submittedName>
        <fullName evidence="2">AAA family ATPase</fullName>
    </submittedName>
</protein>
<dbReference type="PANTHER" id="PTHR32182">
    <property type="entry name" value="DNA REPLICATION AND REPAIR PROTEIN RECF"/>
    <property type="match status" value="1"/>
</dbReference>
<sequence length="854" mass="95511">MRTWLLTQPDWLQEAADRLLRQGDLTSNDLQVICALLKTPNGQKVTKLRQFESLIQVPHEGGGLRLSSIGDVHGIENLGPRHPLAFGEGNLTVIYGHNGSGKSSYTRILKRAAGKARAGELKPNVFKAVPIEKKCTITYEFAGKCVTRDWHANSAVIDEIQALDVFDSDEATHYLRNESVASYTPHVVGMFEALATACDQIRALLQGEQTLLVSALPTLPIDYIATLEGRRYKALSADTAELALGQLLTWSEDDGRKLEEISERLKVIDPAAQAKQKRATKFQVERVTESMKQGELFFGLANQQVILELQVSAKSKRLIATEAAQVTSAQLEGVGIDTWREMWNAARVYSQTAYPDLAFPVTSDARCVLCHQELAPDAQQRLHDFEAFIQGQLESDANAAEASYTQCLVALPIIPTADQISTQCEAAGINTHEWVQNFNSFWQWASSVRSSLLAGDEVGEIQGWQDYSNVQRLLLAHTEQLESQALQFEIDAQGFDRTQALSEKLALEAKKWIAQQAGSVRNEIERLKQAKVLEDWKVLANSRPISIKAAAIAEKVITQAYVMRFNRELQLLGASRIQVEIVKARAEKGRVLHRLQLKAVQGKQSIELVLSEGERRIIALAAFLADVTDKPQPAPFIFDDPISSLDHDFEWSVASRLAELAKTRQVIVFTHRLSLYGTMEDVAKKVGEVWKKQHFQQLCIETYSGVAGHPVDNATWNAKTEKANNILLDRLGVAKKAGEAAGGDAYRNSAQGICSDFRKLLERTVEDDLLNEVVKRHRRSITTDNRMGVLAKIEHADCQFIDNLMTKYSCYEHSQSQEVPNFIPEEPELRKDIESLKVWRTEFKTRPKCETVMI</sequence>
<organism evidence="2 3">
    <name type="scientific">Deefgea piscis</name>
    <dbReference type="NCBI Taxonomy" id="2739061"/>
    <lineage>
        <taxon>Bacteria</taxon>
        <taxon>Pseudomonadati</taxon>
        <taxon>Pseudomonadota</taxon>
        <taxon>Betaproteobacteria</taxon>
        <taxon>Neisseriales</taxon>
        <taxon>Chitinibacteraceae</taxon>
        <taxon>Deefgea</taxon>
    </lineage>
</organism>
<name>A0A6M8SXB2_9NEIS</name>
<proteinExistence type="predicted"/>
<dbReference type="InterPro" id="IPR003395">
    <property type="entry name" value="RecF/RecN/SMC_N"/>
</dbReference>
<dbReference type="Proteomes" id="UP000504844">
    <property type="component" value="Chromosome"/>
</dbReference>
<evidence type="ECO:0000313" key="3">
    <source>
        <dbReference type="Proteomes" id="UP000504844"/>
    </source>
</evidence>
<dbReference type="SUPFAM" id="SSF52540">
    <property type="entry name" value="P-loop containing nucleoside triphosphate hydrolases"/>
    <property type="match status" value="1"/>
</dbReference>
<dbReference type="KEGG" id="dee:HQN60_15490"/>
<reference evidence="2 3" key="1">
    <citation type="submission" date="2020-05" db="EMBL/GenBank/DDBJ databases">
        <title>Complete genome sequence of Deefgea sp. D17.</title>
        <authorList>
            <person name="Bae J.-W."/>
            <person name="Han J.E."/>
        </authorList>
    </citation>
    <scope>NUCLEOTIDE SEQUENCE [LARGE SCALE GENOMIC DNA]</scope>
    <source>
        <strain evidence="2 3">D17</strain>
    </source>
</reference>
<keyword evidence="3" id="KW-1185">Reference proteome</keyword>